<reference evidence="1 2" key="1">
    <citation type="journal article" date="2021" name="BMC Genomics">
        <title>Datura genome reveals duplications of psychoactive alkaloid biosynthetic genes and high mutation rate following tissue culture.</title>
        <authorList>
            <person name="Rajewski A."/>
            <person name="Carter-House D."/>
            <person name="Stajich J."/>
            <person name="Litt A."/>
        </authorList>
    </citation>
    <scope>NUCLEOTIDE SEQUENCE [LARGE SCALE GENOMIC DNA]</scope>
    <source>
        <strain evidence="1">AR-01</strain>
    </source>
</reference>
<accession>A0ABS8TI18</accession>
<name>A0ABS8TI18_DATST</name>
<dbReference type="Proteomes" id="UP000823775">
    <property type="component" value="Unassembled WGS sequence"/>
</dbReference>
<sequence length="115" mass="13280">MANSSMLILELNIIVCRCFSGHIITLQMRLYSHFQYLVKFLESYGAENDDAGFLYANQVKNASLAKAPPPKPKRVEEFLNIKVENDYQRSCLQSLYRDVFPSTLCKTRSPVNRDR</sequence>
<keyword evidence="2" id="KW-1185">Reference proteome</keyword>
<dbReference type="EMBL" id="JACEIK010001591">
    <property type="protein sequence ID" value="MCD7470646.1"/>
    <property type="molecule type" value="Genomic_DNA"/>
</dbReference>
<comment type="caution">
    <text evidence="1">The sequence shown here is derived from an EMBL/GenBank/DDBJ whole genome shotgun (WGS) entry which is preliminary data.</text>
</comment>
<feature type="non-terminal residue" evidence="1">
    <location>
        <position position="115"/>
    </location>
</feature>
<organism evidence="1 2">
    <name type="scientific">Datura stramonium</name>
    <name type="common">Jimsonweed</name>
    <name type="synonym">Common thornapple</name>
    <dbReference type="NCBI Taxonomy" id="4076"/>
    <lineage>
        <taxon>Eukaryota</taxon>
        <taxon>Viridiplantae</taxon>
        <taxon>Streptophyta</taxon>
        <taxon>Embryophyta</taxon>
        <taxon>Tracheophyta</taxon>
        <taxon>Spermatophyta</taxon>
        <taxon>Magnoliopsida</taxon>
        <taxon>eudicotyledons</taxon>
        <taxon>Gunneridae</taxon>
        <taxon>Pentapetalae</taxon>
        <taxon>asterids</taxon>
        <taxon>lamiids</taxon>
        <taxon>Solanales</taxon>
        <taxon>Solanaceae</taxon>
        <taxon>Solanoideae</taxon>
        <taxon>Datureae</taxon>
        <taxon>Datura</taxon>
    </lineage>
</organism>
<evidence type="ECO:0000313" key="1">
    <source>
        <dbReference type="EMBL" id="MCD7470646.1"/>
    </source>
</evidence>
<protein>
    <submittedName>
        <fullName evidence="1">Uncharacterized protein</fullName>
    </submittedName>
</protein>
<evidence type="ECO:0000313" key="2">
    <source>
        <dbReference type="Proteomes" id="UP000823775"/>
    </source>
</evidence>
<gene>
    <name evidence="1" type="ORF">HAX54_010655</name>
</gene>
<proteinExistence type="predicted"/>